<dbReference type="SMART" id="SM00382">
    <property type="entry name" value="AAA"/>
    <property type="match status" value="1"/>
</dbReference>
<dbReference type="SUPFAM" id="SSF52540">
    <property type="entry name" value="P-loop containing nucleoside triphosphate hydrolases"/>
    <property type="match status" value="1"/>
</dbReference>
<protein>
    <submittedName>
        <fullName evidence="6">ABC transporter related protein</fullName>
    </submittedName>
</protein>
<dbReference type="PROSITE" id="PS50893">
    <property type="entry name" value="ABC_TRANSPORTER_2"/>
    <property type="match status" value="1"/>
</dbReference>
<name>A3MVT6_PYRCJ</name>
<dbReference type="GeneID" id="4909683"/>
<evidence type="ECO:0000259" key="5">
    <source>
        <dbReference type="PROSITE" id="PS50893"/>
    </source>
</evidence>
<evidence type="ECO:0000256" key="3">
    <source>
        <dbReference type="ARBA" id="ARBA00022741"/>
    </source>
</evidence>
<dbReference type="PROSITE" id="PS00211">
    <property type="entry name" value="ABC_TRANSPORTER_1"/>
    <property type="match status" value="1"/>
</dbReference>
<dbReference type="EMBL" id="CP000561">
    <property type="protein sequence ID" value="ABO08753.1"/>
    <property type="molecule type" value="Genomic_DNA"/>
</dbReference>
<dbReference type="InterPro" id="IPR027417">
    <property type="entry name" value="P-loop_NTPase"/>
</dbReference>
<dbReference type="KEGG" id="pcl:Pcal_1331"/>
<dbReference type="eggNOG" id="arCOG00194">
    <property type="taxonomic scope" value="Archaea"/>
</dbReference>
<evidence type="ECO:0000256" key="2">
    <source>
        <dbReference type="ARBA" id="ARBA00022448"/>
    </source>
</evidence>
<dbReference type="Gene3D" id="3.40.50.300">
    <property type="entry name" value="P-loop containing nucleotide triphosphate hydrolases"/>
    <property type="match status" value="1"/>
</dbReference>
<keyword evidence="7" id="KW-1185">Reference proteome</keyword>
<gene>
    <name evidence="6" type="ordered locus">Pcal_1331</name>
</gene>
<evidence type="ECO:0000256" key="1">
    <source>
        <dbReference type="ARBA" id="ARBA00005417"/>
    </source>
</evidence>
<dbReference type="HOGENOM" id="CLU_000604_1_2_2"/>
<evidence type="ECO:0000313" key="6">
    <source>
        <dbReference type="EMBL" id="ABO08753.1"/>
    </source>
</evidence>
<dbReference type="InterPro" id="IPR003439">
    <property type="entry name" value="ABC_transporter-like_ATP-bd"/>
</dbReference>
<sequence>MLLIDVAGGYKGRLVVDAAFEVGPGVTALVGPNGSGKTTLLRLAAGVLPAARRRVAVEGAEVRPGDLAYLPTSGGLDPHMLVRDELEFYWQVLGGERRDWAVGLLGLKELMGEKVGRLSHGQRRRVELAIVFSLKRRVYLLDEPLKGLDVQYKDAVLSALRELGPYVIFTTHEPEAVEKVAQWVVVIRGGKPSYVGALAGLRKRAVIRARRGGEVVTVESDDADSKAAELAAAGYTIEEISSAELKRLMT</sequence>
<evidence type="ECO:0000256" key="4">
    <source>
        <dbReference type="ARBA" id="ARBA00022840"/>
    </source>
</evidence>
<dbReference type="PANTHER" id="PTHR43335">
    <property type="entry name" value="ABC TRANSPORTER, ATP-BINDING PROTEIN"/>
    <property type="match status" value="1"/>
</dbReference>
<dbReference type="OrthoDB" id="97750at2157"/>
<evidence type="ECO:0000313" key="7">
    <source>
        <dbReference type="Proteomes" id="UP000001431"/>
    </source>
</evidence>
<proteinExistence type="inferred from homology"/>
<keyword evidence="3" id="KW-0547">Nucleotide-binding</keyword>
<comment type="similarity">
    <text evidence="1">Belongs to the ABC transporter superfamily.</text>
</comment>
<reference evidence="6" key="1">
    <citation type="submission" date="2007-02" db="EMBL/GenBank/DDBJ databases">
        <title>Complete sequence of Pyrobaculum calidifontis JCM 11548.</title>
        <authorList>
            <consortium name="US DOE Joint Genome Institute"/>
            <person name="Copeland A."/>
            <person name="Lucas S."/>
            <person name="Lapidus A."/>
            <person name="Barry K."/>
            <person name="Glavina del Rio T."/>
            <person name="Dalin E."/>
            <person name="Tice H."/>
            <person name="Pitluck S."/>
            <person name="Chain P."/>
            <person name="Malfatti S."/>
            <person name="Shin M."/>
            <person name="Vergez L."/>
            <person name="Schmutz J."/>
            <person name="Larimer F."/>
            <person name="Land M."/>
            <person name="Hauser L."/>
            <person name="Kyrpides N."/>
            <person name="Mikhailova N."/>
            <person name="Cozen A.E."/>
            <person name="Fitz-Gibbon S.T."/>
            <person name="House C.H."/>
            <person name="Saltikov C."/>
            <person name="Lowe T.M."/>
            <person name="Richardson P."/>
        </authorList>
    </citation>
    <scope>NUCLEOTIDE SEQUENCE [LARGE SCALE GENOMIC DNA]</scope>
    <source>
        <strain evidence="6">JCM 11548</strain>
    </source>
</reference>
<dbReference type="InterPro" id="IPR003593">
    <property type="entry name" value="AAA+_ATPase"/>
</dbReference>
<accession>A3MVT6</accession>
<keyword evidence="2" id="KW-0813">Transport</keyword>
<dbReference type="InterPro" id="IPR017871">
    <property type="entry name" value="ABC_transporter-like_CS"/>
</dbReference>
<feature type="domain" description="ABC transporter" evidence="5">
    <location>
        <begin position="1"/>
        <end position="214"/>
    </location>
</feature>
<keyword evidence="4" id="KW-0067">ATP-binding</keyword>
<dbReference type="GO" id="GO:0016887">
    <property type="term" value="F:ATP hydrolysis activity"/>
    <property type="evidence" value="ECO:0007669"/>
    <property type="project" value="InterPro"/>
</dbReference>
<dbReference type="Pfam" id="PF00005">
    <property type="entry name" value="ABC_tran"/>
    <property type="match status" value="1"/>
</dbReference>
<dbReference type="AlphaFoldDB" id="A3MVT6"/>
<dbReference type="STRING" id="410359.Pcal_1331"/>
<organism evidence="6 7">
    <name type="scientific">Pyrobaculum calidifontis (strain DSM 21063 / JCM 11548 / VA1)</name>
    <dbReference type="NCBI Taxonomy" id="410359"/>
    <lineage>
        <taxon>Archaea</taxon>
        <taxon>Thermoproteota</taxon>
        <taxon>Thermoprotei</taxon>
        <taxon>Thermoproteales</taxon>
        <taxon>Thermoproteaceae</taxon>
        <taxon>Pyrobaculum</taxon>
    </lineage>
</organism>
<dbReference type="GO" id="GO:0005524">
    <property type="term" value="F:ATP binding"/>
    <property type="evidence" value="ECO:0007669"/>
    <property type="project" value="UniProtKB-KW"/>
</dbReference>
<dbReference type="RefSeq" id="WP_011850011.1">
    <property type="nucleotide sequence ID" value="NC_009073.1"/>
</dbReference>
<dbReference type="Proteomes" id="UP000001431">
    <property type="component" value="Chromosome"/>
</dbReference>